<dbReference type="RefSeq" id="WP_086349463.1">
    <property type="nucleotide sequence ID" value="NZ_CP147247.1"/>
</dbReference>
<dbReference type="GO" id="GO:0004190">
    <property type="term" value="F:aspartic-type endopeptidase activity"/>
    <property type="evidence" value="ECO:0007669"/>
    <property type="project" value="InterPro"/>
</dbReference>
<evidence type="ECO:0000256" key="5">
    <source>
        <dbReference type="ARBA" id="ARBA00022989"/>
    </source>
</evidence>
<keyword evidence="12" id="KW-1185">Reference proteome</keyword>
<evidence type="ECO:0000256" key="2">
    <source>
        <dbReference type="ARBA" id="ARBA00005801"/>
    </source>
</evidence>
<feature type="domain" description="Prepilin type IV endopeptidase peptidase" evidence="8">
    <location>
        <begin position="101"/>
        <end position="201"/>
    </location>
</feature>
<reference evidence="11" key="2">
    <citation type="submission" date="2017-05" db="EMBL/GenBank/DDBJ databases">
        <authorList>
            <consortium name="The Broad Institute Genomics Platform"/>
            <consortium name="The Broad Institute Genomic Center for Infectious Diseases"/>
            <person name="Earl A."/>
            <person name="Manson A."/>
            <person name="Schwartman J."/>
            <person name="Gilmore M."/>
            <person name="Abouelleil A."/>
            <person name="Cao P."/>
            <person name="Chapman S."/>
            <person name="Cusick C."/>
            <person name="Shea T."/>
            <person name="Young S."/>
            <person name="Neafsey D."/>
            <person name="Nusbaum C."/>
            <person name="Birren B."/>
        </authorList>
    </citation>
    <scope>NUCLEOTIDE SEQUENCE</scope>
    <source>
        <strain evidence="11">9E7_DIV0242</strain>
    </source>
</reference>
<feature type="domain" description="Prepilin peptidase A24 N-terminal" evidence="9">
    <location>
        <begin position="8"/>
        <end position="89"/>
    </location>
</feature>
<evidence type="ECO:0000259" key="8">
    <source>
        <dbReference type="Pfam" id="PF01478"/>
    </source>
</evidence>
<accession>A0A242K4P3</accession>
<keyword evidence="3" id="KW-1003">Cell membrane</keyword>
<keyword evidence="5 7" id="KW-1133">Transmembrane helix</keyword>
<dbReference type="GO" id="GO:0006465">
    <property type="term" value="P:signal peptide processing"/>
    <property type="evidence" value="ECO:0007669"/>
    <property type="project" value="TreeGrafter"/>
</dbReference>
<dbReference type="Pfam" id="PF01478">
    <property type="entry name" value="Peptidase_A24"/>
    <property type="match status" value="1"/>
</dbReference>
<feature type="transmembrane region" description="Helical" evidence="7">
    <location>
        <begin position="97"/>
        <end position="119"/>
    </location>
</feature>
<proteinExistence type="inferred from homology"/>
<evidence type="ECO:0000313" key="11">
    <source>
        <dbReference type="EMBL" id="WYJ90684.1"/>
    </source>
</evidence>
<evidence type="ECO:0000256" key="4">
    <source>
        <dbReference type="ARBA" id="ARBA00022692"/>
    </source>
</evidence>
<dbReference type="EMBL" id="NGMM01000004">
    <property type="protein sequence ID" value="OTP14302.1"/>
    <property type="molecule type" value="Genomic_DNA"/>
</dbReference>
<name>A0A242K4P3_9ENTE</name>
<keyword evidence="6 7" id="KW-0472">Membrane</keyword>
<dbReference type="AlphaFoldDB" id="A0A242K4P3"/>
<protein>
    <submittedName>
        <fullName evidence="11">Leader peptidase (Prepilin peptidase)/N-methyltransferase</fullName>
    </submittedName>
</protein>
<dbReference type="Pfam" id="PF06750">
    <property type="entry name" value="A24_N_bact"/>
    <property type="match status" value="1"/>
</dbReference>
<keyword evidence="4 7" id="KW-0812">Transmembrane</keyword>
<dbReference type="GO" id="GO:0005886">
    <property type="term" value="C:plasma membrane"/>
    <property type="evidence" value="ECO:0007669"/>
    <property type="project" value="UniProtKB-SubCell"/>
</dbReference>
<evidence type="ECO:0000256" key="6">
    <source>
        <dbReference type="ARBA" id="ARBA00023136"/>
    </source>
</evidence>
<dbReference type="PANTHER" id="PTHR30487">
    <property type="entry name" value="TYPE 4 PREPILIN-LIKE PROTEINS LEADER PEPTIDE-PROCESSING ENZYME"/>
    <property type="match status" value="1"/>
</dbReference>
<evidence type="ECO:0000256" key="3">
    <source>
        <dbReference type="ARBA" id="ARBA00022475"/>
    </source>
</evidence>
<evidence type="ECO:0000313" key="12">
    <source>
        <dbReference type="Proteomes" id="UP000195141"/>
    </source>
</evidence>
<organism evidence="10">
    <name type="scientific">Candidatus Enterococcus clewellii</name>
    <dbReference type="NCBI Taxonomy" id="1834193"/>
    <lineage>
        <taxon>Bacteria</taxon>
        <taxon>Bacillati</taxon>
        <taxon>Bacillota</taxon>
        <taxon>Bacilli</taxon>
        <taxon>Lactobacillales</taxon>
        <taxon>Enterococcaceae</taxon>
        <taxon>Enterococcus</taxon>
    </lineage>
</organism>
<dbReference type="InterPro" id="IPR050882">
    <property type="entry name" value="Prepilin_peptidase/N-MTase"/>
</dbReference>
<comment type="similarity">
    <text evidence="2">Belongs to the peptidase A24 family.</text>
</comment>
<reference evidence="11" key="3">
    <citation type="submission" date="2024-03" db="EMBL/GenBank/DDBJ databases">
        <title>The Genome Sequence of Enterococcus sp. DIV0242b.</title>
        <authorList>
            <consortium name="The Broad Institute Genomics Platform"/>
            <consortium name="The Broad Institute Microbial Omics Core"/>
            <consortium name="The Broad Institute Genomic Center for Infectious Diseases"/>
            <person name="Earl A."/>
            <person name="Manson A."/>
            <person name="Gilmore M."/>
            <person name="Schwartman J."/>
            <person name="Shea T."/>
            <person name="Abouelleil A."/>
            <person name="Cao P."/>
            <person name="Chapman S."/>
            <person name="Cusick C."/>
            <person name="Young S."/>
            <person name="Neafsey D."/>
            <person name="Nusbaum C."/>
            <person name="Birren B."/>
        </authorList>
    </citation>
    <scope>NUCLEOTIDE SEQUENCE</scope>
    <source>
        <strain evidence="11">9E7_DIV0242</strain>
    </source>
</reference>
<feature type="transmembrane region" description="Helical" evidence="7">
    <location>
        <begin position="131"/>
        <end position="154"/>
    </location>
</feature>
<dbReference type="PANTHER" id="PTHR30487:SF0">
    <property type="entry name" value="PREPILIN LEADER PEPTIDASE_N-METHYLTRANSFERASE-RELATED"/>
    <property type="match status" value="1"/>
</dbReference>
<evidence type="ECO:0000256" key="7">
    <source>
        <dbReference type="SAM" id="Phobius"/>
    </source>
</evidence>
<dbReference type="Gene3D" id="1.20.120.1220">
    <property type="match status" value="1"/>
</dbReference>
<feature type="transmembrane region" description="Helical" evidence="7">
    <location>
        <begin position="213"/>
        <end position="230"/>
    </location>
</feature>
<feature type="transmembrane region" description="Helical" evidence="7">
    <location>
        <begin position="160"/>
        <end position="179"/>
    </location>
</feature>
<feature type="transmembrane region" description="Helical" evidence="7">
    <location>
        <begin position="186"/>
        <end position="207"/>
    </location>
</feature>
<gene>
    <name evidence="10" type="ORF">A5888_002403</name>
    <name evidence="11" type="ORF">A5888_002441</name>
</gene>
<feature type="transmembrane region" description="Helical" evidence="7">
    <location>
        <begin position="69"/>
        <end position="91"/>
    </location>
</feature>
<dbReference type="OrthoDB" id="9789291at2"/>
<dbReference type="EMBL" id="CP147247">
    <property type="protein sequence ID" value="WYJ90684.1"/>
    <property type="molecule type" value="Genomic_DNA"/>
</dbReference>
<sequence length="231" mass="26118">MTHILPFILGCCLGSFFCLIAERVPRGESILLPASHCPYCSHQLSFYELIPLLSIITQRFQCRHCSKQLPIIYFISELAGGLLGAFCFAQGLHPSSLYAFLFLSMGLLLSLTDSFYMIVEPKILYSFSALLLLWHVSFSLPLYFWSSLIITALLYSLNRLIPQAIGGGDILLLACWSLLLGWENILLLVFSASTCALCYSLLQWIFLKKRNRQIPFVPFLTIGLFSIFLLK</sequence>
<dbReference type="Proteomes" id="UP000195141">
    <property type="component" value="Chromosome"/>
</dbReference>
<reference evidence="10" key="1">
    <citation type="submission" date="2017-05" db="EMBL/GenBank/DDBJ databases">
        <title>The Genome Sequence of Enterococcus sp. 9E7_DIV0242.</title>
        <authorList>
            <consortium name="The Broad Institute Genomics Platform"/>
            <consortium name="The Broad Institute Genomic Center for Infectious Diseases"/>
            <person name="Earl A."/>
            <person name="Manson A."/>
            <person name="Schwartman J."/>
            <person name="Gilmore M."/>
            <person name="Abouelleil A."/>
            <person name="Cao P."/>
            <person name="Chapman S."/>
            <person name="Cusick C."/>
            <person name="Shea T."/>
            <person name="Young S."/>
            <person name="Neafsey D."/>
            <person name="Nusbaum C."/>
            <person name="Birren B."/>
        </authorList>
    </citation>
    <scope>NUCLEOTIDE SEQUENCE [LARGE SCALE GENOMIC DNA]</scope>
    <source>
        <strain evidence="10">9E7_DIV0242</strain>
    </source>
</reference>
<dbReference type="InterPro" id="IPR000045">
    <property type="entry name" value="Prepilin_IV_endopep_pep"/>
</dbReference>
<comment type="subcellular location">
    <subcellularLocation>
        <location evidence="1">Cell membrane</location>
        <topology evidence="1">Multi-pass membrane protein</topology>
    </subcellularLocation>
</comment>
<evidence type="ECO:0000313" key="10">
    <source>
        <dbReference type="EMBL" id="OTP14302.1"/>
    </source>
</evidence>
<evidence type="ECO:0000259" key="9">
    <source>
        <dbReference type="Pfam" id="PF06750"/>
    </source>
</evidence>
<evidence type="ECO:0000256" key="1">
    <source>
        <dbReference type="ARBA" id="ARBA00004651"/>
    </source>
</evidence>
<dbReference type="InterPro" id="IPR010627">
    <property type="entry name" value="Prepilin_pept_A24_N"/>
</dbReference>